<keyword evidence="1" id="KW-0732">Signal</keyword>
<reference evidence="2 3" key="2">
    <citation type="journal article" date="2010" name="Stand. Genomic Sci.">
        <title>Complete genome sequence of Chitinophaga pinensis type strain (UQM 2034).</title>
        <authorList>
            <person name="Glavina Del Rio T."/>
            <person name="Abt B."/>
            <person name="Spring S."/>
            <person name="Lapidus A."/>
            <person name="Nolan M."/>
            <person name="Tice H."/>
            <person name="Copeland A."/>
            <person name="Cheng J.F."/>
            <person name="Chen F."/>
            <person name="Bruce D."/>
            <person name="Goodwin L."/>
            <person name="Pitluck S."/>
            <person name="Ivanova N."/>
            <person name="Mavromatis K."/>
            <person name="Mikhailova N."/>
            <person name="Pati A."/>
            <person name="Chen A."/>
            <person name="Palaniappan K."/>
            <person name="Land M."/>
            <person name="Hauser L."/>
            <person name="Chang Y.J."/>
            <person name="Jeffries C.D."/>
            <person name="Chain P."/>
            <person name="Saunders E."/>
            <person name="Detter J.C."/>
            <person name="Brettin T."/>
            <person name="Rohde M."/>
            <person name="Goker M."/>
            <person name="Bristow J."/>
            <person name="Eisen J.A."/>
            <person name="Markowitz V."/>
            <person name="Hugenholtz P."/>
            <person name="Kyrpides N.C."/>
            <person name="Klenk H.P."/>
            <person name="Lucas S."/>
        </authorList>
    </citation>
    <scope>NUCLEOTIDE SEQUENCE [LARGE SCALE GENOMIC DNA]</scope>
    <source>
        <strain evidence="3">ATCC 43595 / DSM 2588 / LMG 13176 / NBRC 15968 / NCIMB 11800 / UQM 2034</strain>
    </source>
</reference>
<evidence type="ECO:0000313" key="3">
    <source>
        <dbReference type="Proteomes" id="UP000002215"/>
    </source>
</evidence>
<feature type="chain" id="PRO_5037401689" description="Lipoprotein" evidence="1">
    <location>
        <begin position="21"/>
        <end position="207"/>
    </location>
</feature>
<organism evidence="2 3">
    <name type="scientific">Chitinophaga pinensis (strain ATCC 43595 / DSM 2588 / LMG 13176 / NBRC 15968 / NCIMB 11800 / UQM 2034)</name>
    <dbReference type="NCBI Taxonomy" id="485918"/>
    <lineage>
        <taxon>Bacteria</taxon>
        <taxon>Pseudomonadati</taxon>
        <taxon>Bacteroidota</taxon>
        <taxon>Chitinophagia</taxon>
        <taxon>Chitinophagales</taxon>
        <taxon>Chitinophagaceae</taxon>
        <taxon>Chitinophaga</taxon>
    </lineage>
</organism>
<accession>A0A979G0T3</accession>
<dbReference type="EMBL" id="CP001699">
    <property type="protein sequence ID" value="ACU58606.1"/>
    <property type="molecule type" value="Genomic_DNA"/>
</dbReference>
<dbReference type="AlphaFoldDB" id="A0A979G0T3"/>
<evidence type="ECO:0000313" key="2">
    <source>
        <dbReference type="EMBL" id="ACU58606.1"/>
    </source>
</evidence>
<dbReference type="OrthoDB" id="1377348at2"/>
<gene>
    <name evidence="2" type="ordered locus">Cpin_1108</name>
</gene>
<name>A0A979G0T3_CHIPD</name>
<sequence>MKVSIPLLFIILFVTGCATLASTDSTTQHTSCYTPLSKKDIAELRKHFRIDTLIVQDTHVGYVANAPIDGRRYCMIPDNVILEKWNGGQTQYYALARNATLLSDSTIIQYTLLLPSDTFSNSFEDGMWFYVRFNKKKITYEANQKPAGASKKPSVNGTGIYRYEADSLYKVSAQQNDVAFRKVAKEGFYYLPPPGRLFNIYPISEIR</sequence>
<dbReference type="RefSeq" id="WP_012788782.1">
    <property type="nucleotide sequence ID" value="NC_013132.1"/>
</dbReference>
<dbReference type="Proteomes" id="UP000002215">
    <property type="component" value="Chromosome"/>
</dbReference>
<feature type="signal peptide" evidence="1">
    <location>
        <begin position="1"/>
        <end position="20"/>
    </location>
</feature>
<evidence type="ECO:0008006" key="4">
    <source>
        <dbReference type="Google" id="ProtNLM"/>
    </source>
</evidence>
<dbReference type="PROSITE" id="PS51257">
    <property type="entry name" value="PROKAR_LIPOPROTEIN"/>
    <property type="match status" value="1"/>
</dbReference>
<protein>
    <recommendedName>
        <fullName evidence="4">Lipoprotein</fullName>
    </recommendedName>
</protein>
<proteinExistence type="predicted"/>
<evidence type="ECO:0000256" key="1">
    <source>
        <dbReference type="SAM" id="SignalP"/>
    </source>
</evidence>
<dbReference type="KEGG" id="cpi:Cpin_1108"/>
<reference evidence="3" key="1">
    <citation type="submission" date="2009-08" db="EMBL/GenBank/DDBJ databases">
        <title>The complete genome of Chitinophaga pinensis DSM 2588.</title>
        <authorList>
            <consortium name="US DOE Joint Genome Institute (JGI-PGF)"/>
            <person name="Lucas S."/>
            <person name="Copeland A."/>
            <person name="Lapidus A."/>
            <person name="Glavina del Rio T."/>
            <person name="Dalin E."/>
            <person name="Tice H."/>
            <person name="Bruce D."/>
            <person name="Goodwin L."/>
            <person name="Pitluck S."/>
            <person name="Kyrpides N."/>
            <person name="Mavromatis K."/>
            <person name="Ivanova N."/>
            <person name="Mikhailova N."/>
            <person name="Sims D."/>
            <person name="Meinche L."/>
            <person name="Brettin T."/>
            <person name="Detter J.C."/>
            <person name="Han C."/>
            <person name="Larimer F."/>
            <person name="Land M."/>
            <person name="Hauser L."/>
            <person name="Markowitz V."/>
            <person name="Cheng J.-F."/>
            <person name="Hugenholtz P."/>
            <person name="Woyke T."/>
            <person name="Wu D."/>
            <person name="Spring S."/>
            <person name="Klenk H.-P."/>
            <person name="Eisen J.A."/>
        </authorList>
    </citation>
    <scope>NUCLEOTIDE SEQUENCE [LARGE SCALE GENOMIC DNA]</scope>
    <source>
        <strain evidence="3">ATCC 43595 / DSM 2588 / LMG 13176 / NBRC 15968 / NCIMB 11800 / UQM 2034</strain>
    </source>
</reference>